<reference evidence="5" key="1">
    <citation type="submission" date="2020-10" db="EMBL/GenBank/DDBJ databases">
        <title>Ca. Dormibacterota MAGs.</title>
        <authorList>
            <person name="Montgomery K."/>
        </authorList>
    </citation>
    <scope>NUCLEOTIDE SEQUENCE [LARGE SCALE GENOMIC DNA]</scope>
    <source>
        <strain evidence="5">SC8812_S17_10</strain>
    </source>
</reference>
<proteinExistence type="predicted"/>
<gene>
    <name evidence="5" type="ORF">JF922_19815</name>
</gene>
<sequence>MTAILSPGTLLDFELPARLEASAPPEVRGSGRGDVRLLVARRTSARIEHRRFEDLPDLLRPGDLLVVNTSATVAAAVAGRVAGAPALLHLSGRVRGDQLVELRRPDPGGRGSSPWLEAEEGAVVELPDGGAAELLRPALPRLGAAGVRLWAARLSLPTFVEAYLGLHGRPIRYGHVDREWPLAAYQTIFSLEAGSAEMPSAARPFTSELVTRLVAGGVGVVPVLLHCGVSSPEAGEPPQSEYYRVPATTAAAVNAARRAGRWIVAVGTTSVRALESAAGAGGELAAAEGWTDLVIGLERGLRTVDALITGWHEPRSSHLGMLEAVGGRSLLEASYQAALENRYLWHEFGDSHLILP</sequence>
<dbReference type="Pfam" id="PF02547">
    <property type="entry name" value="Queuosine_synth"/>
    <property type="match status" value="1"/>
</dbReference>
<evidence type="ECO:0000256" key="1">
    <source>
        <dbReference type="ARBA" id="ARBA00022490"/>
    </source>
</evidence>
<keyword evidence="6" id="KW-1185">Reference proteome</keyword>
<dbReference type="Proteomes" id="UP000612893">
    <property type="component" value="Unassembled WGS sequence"/>
</dbReference>
<evidence type="ECO:0000313" key="6">
    <source>
        <dbReference type="Proteomes" id="UP000612893"/>
    </source>
</evidence>
<dbReference type="EMBL" id="JAEKNR010000198">
    <property type="protein sequence ID" value="MBJ7600308.1"/>
    <property type="molecule type" value="Genomic_DNA"/>
</dbReference>
<keyword evidence="2" id="KW-0808">Transferase</keyword>
<organism evidence="5 6">
    <name type="scientific">Candidatus Nephthysia bennettiae</name>
    <dbReference type="NCBI Taxonomy" id="3127016"/>
    <lineage>
        <taxon>Bacteria</taxon>
        <taxon>Bacillati</taxon>
        <taxon>Candidatus Dormiibacterota</taxon>
        <taxon>Candidatus Dormibacteria</taxon>
        <taxon>Candidatus Dormibacterales</taxon>
        <taxon>Candidatus Dormibacteraceae</taxon>
        <taxon>Candidatus Nephthysia</taxon>
    </lineage>
</organism>
<keyword evidence="3" id="KW-0949">S-adenosyl-L-methionine</keyword>
<evidence type="ECO:0000256" key="3">
    <source>
        <dbReference type="ARBA" id="ARBA00022691"/>
    </source>
</evidence>
<accession>A0A934KD88</accession>
<dbReference type="InterPro" id="IPR042118">
    <property type="entry name" value="QueA_dom1"/>
</dbReference>
<dbReference type="RefSeq" id="WP_338204080.1">
    <property type="nucleotide sequence ID" value="NZ_JAEKNR010000198.1"/>
</dbReference>
<dbReference type="InterPro" id="IPR003699">
    <property type="entry name" value="QueA"/>
</dbReference>
<dbReference type="InterPro" id="IPR036100">
    <property type="entry name" value="QueA_sf"/>
</dbReference>
<dbReference type="Gene3D" id="3.40.1780.10">
    <property type="entry name" value="QueA-like"/>
    <property type="match status" value="2"/>
</dbReference>
<dbReference type="PANTHER" id="PTHR30307:SF0">
    <property type="entry name" value="S-ADENOSYLMETHIONINE:TRNA RIBOSYLTRANSFERASE-ISOMERASE"/>
    <property type="match status" value="1"/>
</dbReference>
<dbReference type="SUPFAM" id="SSF111337">
    <property type="entry name" value="QueA-like"/>
    <property type="match status" value="1"/>
</dbReference>
<dbReference type="PANTHER" id="PTHR30307">
    <property type="entry name" value="S-ADENOSYLMETHIONINE:TRNA RIBOSYLTRANSFERASE-ISOMERASE"/>
    <property type="match status" value="1"/>
</dbReference>
<evidence type="ECO:0000256" key="4">
    <source>
        <dbReference type="ARBA" id="ARBA00022785"/>
    </source>
</evidence>
<keyword evidence="4" id="KW-0671">Queuosine biosynthesis</keyword>
<dbReference type="GO" id="GO:0008616">
    <property type="term" value="P:tRNA queuosine(34) biosynthetic process"/>
    <property type="evidence" value="ECO:0007669"/>
    <property type="project" value="UniProtKB-KW"/>
</dbReference>
<evidence type="ECO:0000256" key="2">
    <source>
        <dbReference type="ARBA" id="ARBA00022679"/>
    </source>
</evidence>
<dbReference type="AlphaFoldDB" id="A0A934KD88"/>
<dbReference type="GO" id="GO:0051075">
    <property type="term" value="F:S-adenosylmethionine:tRNA ribosyltransferase-isomerase activity"/>
    <property type="evidence" value="ECO:0007669"/>
    <property type="project" value="TreeGrafter"/>
</dbReference>
<name>A0A934KD88_9BACT</name>
<comment type="caution">
    <text evidence="5">The sequence shown here is derived from an EMBL/GenBank/DDBJ whole genome shotgun (WGS) entry which is preliminary data.</text>
</comment>
<protein>
    <submittedName>
        <fullName evidence="5">S-adenosylmethionine:tRNA ribosyltransferase-isomerase</fullName>
    </submittedName>
</protein>
<keyword evidence="1" id="KW-0963">Cytoplasm</keyword>
<evidence type="ECO:0000313" key="5">
    <source>
        <dbReference type="EMBL" id="MBJ7600308.1"/>
    </source>
</evidence>